<evidence type="ECO:0000313" key="3">
    <source>
        <dbReference type="Proteomes" id="UP001335737"/>
    </source>
</evidence>
<organism evidence="2 3">
    <name type="scientific">Virgibacillus tibetensis</name>
    <dbReference type="NCBI Taxonomy" id="3042313"/>
    <lineage>
        <taxon>Bacteria</taxon>
        <taxon>Bacillati</taxon>
        <taxon>Bacillota</taxon>
        <taxon>Bacilli</taxon>
        <taxon>Bacillales</taxon>
        <taxon>Bacillaceae</taxon>
        <taxon>Virgibacillus</taxon>
    </lineage>
</organism>
<feature type="transmembrane region" description="Helical" evidence="1">
    <location>
        <begin position="39"/>
        <end position="56"/>
    </location>
</feature>
<dbReference type="Proteomes" id="UP001335737">
    <property type="component" value="Unassembled WGS sequence"/>
</dbReference>
<evidence type="ECO:0000313" key="2">
    <source>
        <dbReference type="EMBL" id="MEC5425178.1"/>
    </source>
</evidence>
<proteinExistence type="predicted"/>
<protein>
    <submittedName>
        <fullName evidence="2">Uncharacterized protein</fullName>
    </submittedName>
</protein>
<feature type="transmembrane region" description="Helical" evidence="1">
    <location>
        <begin position="117"/>
        <end position="136"/>
    </location>
</feature>
<feature type="transmembrane region" description="Helical" evidence="1">
    <location>
        <begin position="62"/>
        <end position="85"/>
    </location>
</feature>
<keyword evidence="1" id="KW-1133">Transmembrane helix</keyword>
<keyword evidence="1" id="KW-0812">Transmembrane</keyword>
<evidence type="ECO:0000256" key="1">
    <source>
        <dbReference type="SAM" id="Phobius"/>
    </source>
</evidence>
<gene>
    <name evidence="2" type="ORF">QGM71_16960</name>
</gene>
<keyword evidence="3" id="KW-1185">Reference proteome</keyword>
<reference evidence="2 3" key="1">
    <citation type="journal article" date="2024" name="Int. J. Syst. Evol. Microbiol.">
        <title>Virgibacillus tibetensis sp. nov., isolated from salt lake on the Tibetan Plateau of China.</title>
        <authorList>
            <person name="Phurbu D."/>
            <person name="Liu Z.-X."/>
            <person name="Wang R."/>
            <person name="Zheng Y.-Y."/>
            <person name="Liu H.-C."/>
            <person name="Zhou Y.-G."/>
            <person name="Yu Y.-J."/>
            <person name="Li A.-H."/>
        </authorList>
    </citation>
    <scope>NUCLEOTIDE SEQUENCE [LARGE SCALE GENOMIC DNA]</scope>
    <source>
        <strain evidence="2 3">C22-A2</strain>
    </source>
</reference>
<name>A0ABU6KJ87_9BACI</name>
<accession>A0ABU6KJ87</accession>
<feature type="transmembrane region" description="Helical" evidence="1">
    <location>
        <begin position="142"/>
        <end position="158"/>
    </location>
</feature>
<sequence length="258" mass="29425">MKLIPIYTENVKGRQNYTIFIDKQTNLTYKAYQKEPSQATYWIAFFIVLAILRGIQEVSISISNIGAIFIFLTLLISGIFSGIFFNKKYVYEEVREIYLTESMIKEYIERGKKGFKLEIRIAVISLLVVLILAFLFFITHGIILLIFLYFSLYIYVVYQKKDLSFINTKEPLELDDGSTLHYRIDSKGIFYFMAEERYVYQEEMHTQSIFSYSQGVIATTATFALVGKGLGSNYSLPKKVSDGAGVVTGSGSTFGAVQ</sequence>
<comment type="caution">
    <text evidence="2">The sequence shown here is derived from an EMBL/GenBank/DDBJ whole genome shotgun (WGS) entry which is preliminary data.</text>
</comment>
<dbReference type="EMBL" id="JARZFX010000011">
    <property type="protein sequence ID" value="MEC5425178.1"/>
    <property type="molecule type" value="Genomic_DNA"/>
</dbReference>
<keyword evidence="1" id="KW-0472">Membrane</keyword>
<dbReference type="RefSeq" id="WP_327608731.1">
    <property type="nucleotide sequence ID" value="NZ_JARZFX010000011.1"/>
</dbReference>